<proteinExistence type="predicted"/>
<keyword evidence="2" id="KW-1185">Reference proteome</keyword>
<organism evidence="1 2">
    <name type="scientific">Nelumbo nucifera</name>
    <name type="common">Sacred lotus</name>
    <dbReference type="NCBI Taxonomy" id="4432"/>
    <lineage>
        <taxon>Eukaryota</taxon>
        <taxon>Viridiplantae</taxon>
        <taxon>Streptophyta</taxon>
        <taxon>Embryophyta</taxon>
        <taxon>Tracheophyta</taxon>
        <taxon>Spermatophyta</taxon>
        <taxon>Magnoliopsida</taxon>
        <taxon>Proteales</taxon>
        <taxon>Nelumbonaceae</taxon>
        <taxon>Nelumbo</taxon>
    </lineage>
</organism>
<sequence length="63" mass="6918">MVVVVADLISGLCNSLLHTRHLSWDLKKKKPKALGFNPISDLIAKISDLLDIRLGICRGCCSQ</sequence>
<reference evidence="1 2" key="1">
    <citation type="journal article" date="2020" name="Mol. Biol. Evol.">
        <title>Distinct Expression and Methylation Patterns for Genes with Different Fates following a Single Whole-Genome Duplication in Flowering Plants.</title>
        <authorList>
            <person name="Shi T."/>
            <person name="Rahmani R.S."/>
            <person name="Gugger P.F."/>
            <person name="Wang M."/>
            <person name="Li H."/>
            <person name="Zhang Y."/>
            <person name="Li Z."/>
            <person name="Wang Q."/>
            <person name="Van de Peer Y."/>
            <person name="Marchal K."/>
            <person name="Chen J."/>
        </authorList>
    </citation>
    <scope>NUCLEOTIDE SEQUENCE [LARGE SCALE GENOMIC DNA]</scope>
    <source>
        <tissue evidence="1">Leaf</tissue>
    </source>
</reference>
<accession>A0A822YDU3</accession>
<evidence type="ECO:0000313" key="1">
    <source>
        <dbReference type="EMBL" id="DAD30313.1"/>
    </source>
</evidence>
<gene>
    <name evidence="1" type="ORF">HUJ06_009164</name>
</gene>
<evidence type="ECO:0000313" key="2">
    <source>
        <dbReference type="Proteomes" id="UP000607653"/>
    </source>
</evidence>
<dbReference type="Proteomes" id="UP000607653">
    <property type="component" value="Unassembled WGS sequence"/>
</dbReference>
<name>A0A822YDU3_NELNU</name>
<dbReference type="EMBL" id="DUZY01000003">
    <property type="protein sequence ID" value="DAD30313.1"/>
    <property type="molecule type" value="Genomic_DNA"/>
</dbReference>
<protein>
    <submittedName>
        <fullName evidence="1">Uncharacterized protein</fullName>
    </submittedName>
</protein>
<comment type="caution">
    <text evidence="1">The sequence shown here is derived from an EMBL/GenBank/DDBJ whole genome shotgun (WGS) entry which is preliminary data.</text>
</comment>
<dbReference type="AlphaFoldDB" id="A0A822YDU3"/>